<reference evidence="13" key="1">
    <citation type="submission" date="2025-08" db="UniProtKB">
        <authorList>
            <consortium name="RefSeq"/>
        </authorList>
    </citation>
    <scope>IDENTIFICATION</scope>
</reference>
<keyword evidence="6" id="KW-0805">Transcription regulation</keyword>
<protein>
    <submittedName>
        <fullName evidence="13">Zinc finger protein 629-like</fullName>
    </submittedName>
</protein>
<evidence type="ECO:0000256" key="9">
    <source>
        <dbReference type="PROSITE-ProRule" id="PRU00042"/>
    </source>
</evidence>
<proteinExistence type="predicted"/>
<dbReference type="FunFam" id="3.30.160.60:FF:000404">
    <property type="entry name" value="POZ-, AT hook-, and zinc finger-containing protein 1"/>
    <property type="match status" value="1"/>
</dbReference>
<accession>A0AAJ7SFD9</accession>
<feature type="domain" description="C2H2-type" evidence="11">
    <location>
        <begin position="367"/>
        <end position="394"/>
    </location>
</feature>
<feature type="region of interest" description="Disordered" evidence="10">
    <location>
        <begin position="206"/>
        <end position="252"/>
    </location>
</feature>
<keyword evidence="2" id="KW-0479">Metal-binding</keyword>
<evidence type="ECO:0000256" key="5">
    <source>
        <dbReference type="ARBA" id="ARBA00022833"/>
    </source>
</evidence>
<dbReference type="FunFam" id="3.30.160.60:FF:000395">
    <property type="entry name" value="zinc finger protein 513"/>
    <property type="match status" value="1"/>
</dbReference>
<evidence type="ECO:0000256" key="2">
    <source>
        <dbReference type="ARBA" id="ARBA00022723"/>
    </source>
</evidence>
<keyword evidence="12" id="KW-1185">Reference proteome</keyword>
<sequence length="474" mass="52058">MLDLSLNIPLSPTTITGLGLMSAVSSTELLSMTVASMVRREKETAPTTNIRSSPPPVETSQTVTESDKEPMQTQLFAIGEDVKDTSIVFKRKKRLDDLVDRLSNSSAPPPKKRHNSGDIKSGRSARRDDRVTSSEDKTESDVKLFVADTPPASSWSPKSLYTDSMRSPLAVSPLYASLEHLLPNLMKRDQLAANFARRDHLLRHQSNSSLESVTSTPQDSPLDLSVRKTPSPPSSAGHTDETLRTSSSPTTAFDYSQTPLQLQFELGPLLGISPPFYSTPPQMKRRLSPTQPSFPLLSSSASSASSAETSPVEENQQSYACSICGQTFSLHDRLAKHIASRHRNKNSSPELSSTQNSSSTSSSGRSYTCDICGRSFARSDMLTRHMRLHTGVKPYTCKVCGQVFSRSDHLSTHQRTHTGEKPYKCPQCPYAACRRDMITRHMRTHARYQLPALPDSSSSSLEEEPLAASSPVQS</sequence>
<dbReference type="SUPFAM" id="SSF57667">
    <property type="entry name" value="beta-beta-alpha zinc fingers"/>
    <property type="match status" value="2"/>
</dbReference>
<dbReference type="KEGG" id="goe:100901355"/>
<dbReference type="PROSITE" id="PS00028">
    <property type="entry name" value="ZINC_FINGER_C2H2_1"/>
    <property type="match status" value="3"/>
</dbReference>
<evidence type="ECO:0000256" key="8">
    <source>
        <dbReference type="ARBA" id="ARBA00023242"/>
    </source>
</evidence>
<feature type="domain" description="C2H2-type" evidence="11">
    <location>
        <begin position="423"/>
        <end position="450"/>
    </location>
</feature>
<name>A0AAJ7SFD9_9ACAR</name>
<dbReference type="AlphaFoldDB" id="A0AAJ7SFD9"/>
<evidence type="ECO:0000256" key="4">
    <source>
        <dbReference type="ARBA" id="ARBA00022771"/>
    </source>
</evidence>
<dbReference type="InterPro" id="IPR036236">
    <property type="entry name" value="Znf_C2H2_sf"/>
</dbReference>
<evidence type="ECO:0000256" key="3">
    <source>
        <dbReference type="ARBA" id="ARBA00022737"/>
    </source>
</evidence>
<organism evidence="12 13">
    <name type="scientific">Galendromus occidentalis</name>
    <name type="common">western predatory mite</name>
    <dbReference type="NCBI Taxonomy" id="34638"/>
    <lineage>
        <taxon>Eukaryota</taxon>
        <taxon>Metazoa</taxon>
        <taxon>Ecdysozoa</taxon>
        <taxon>Arthropoda</taxon>
        <taxon>Chelicerata</taxon>
        <taxon>Arachnida</taxon>
        <taxon>Acari</taxon>
        <taxon>Parasitiformes</taxon>
        <taxon>Mesostigmata</taxon>
        <taxon>Gamasina</taxon>
        <taxon>Phytoseioidea</taxon>
        <taxon>Phytoseiidae</taxon>
        <taxon>Typhlodrominae</taxon>
        <taxon>Galendromus</taxon>
    </lineage>
</organism>
<dbReference type="GO" id="GO:0000978">
    <property type="term" value="F:RNA polymerase II cis-regulatory region sequence-specific DNA binding"/>
    <property type="evidence" value="ECO:0007669"/>
    <property type="project" value="TreeGrafter"/>
</dbReference>
<dbReference type="Gene3D" id="3.30.160.60">
    <property type="entry name" value="Classic Zinc Finger"/>
    <property type="match status" value="3"/>
</dbReference>
<feature type="compositionally biased region" description="Low complexity" evidence="10">
    <location>
        <begin position="298"/>
        <end position="307"/>
    </location>
</feature>
<keyword evidence="4 9" id="KW-0863">Zinc-finger</keyword>
<evidence type="ECO:0000256" key="7">
    <source>
        <dbReference type="ARBA" id="ARBA00023163"/>
    </source>
</evidence>
<dbReference type="RefSeq" id="XP_028967624.1">
    <property type="nucleotide sequence ID" value="XM_029111791.1"/>
</dbReference>
<evidence type="ECO:0000259" key="11">
    <source>
        <dbReference type="PROSITE" id="PS50157"/>
    </source>
</evidence>
<comment type="subcellular location">
    <subcellularLocation>
        <location evidence="1">Nucleus</location>
    </subcellularLocation>
</comment>
<feature type="compositionally biased region" description="Basic and acidic residues" evidence="10">
    <location>
        <begin position="115"/>
        <end position="142"/>
    </location>
</feature>
<keyword evidence="7" id="KW-0804">Transcription</keyword>
<dbReference type="GeneID" id="100901355"/>
<dbReference type="PANTHER" id="PTHR23235">
    <property type="entry name" value="KRUEPPEL-LIKE TRANSCRIPTION FACTOR"/>
    <property type="match status" value="1"/>
</dbReference>
<dbReference type="PROSITE" id="PS50157">
    <property type="entry name" value="ZINC_FINGER_C2H2_2"/>
    <property type="match status" value="4"/>
</dbReference>
<evidence type="ECO:0000313" key="13">
    <source>
        <dbReference type="RefSeq" id="XP_028967624.1"/>
    </source>
</evidence>
<keyword evidence="8" id="KW-0539">Nucleus</keyword>
<dbReference type="SMART" id="SM00355">
    <property type="entry name" value="ZnF_C2H2"/>
    <property type="match status" value="4"/>
</dbReference>
<feature type="compositionally biased region" description="Polar residues" evidence="10">
    <location>
        <begin position="151"/>
        <end position="160"/>
    </location>
</feature>
<feature type="compositionally biased region" description="Polar residues" evidence="10">
    <location>
        <begin position="288"/>
        <end position="297"/>
    </location>
</feature>
<feature type="region of interest" description="Disordered" evidence="10">
    <location>
        <begin position="275"/>
        <end position="311"/>
    </location>
</feature>
<feature type="compositionally biased region" description="Polar residues" evidence="10">
    <location>
        <begin position="45"/>
        <end position="64"/>
    </location>
</feature>
<dbReference type="Pfam" id="PF00096">
    <property type="entry name" value="zf-C2H2"/>
    <property type="match status" value="4"/>
</dbReference>
<dbReference type="InterPro" id="IPR013087">
    <property type="entry name" value="Znf_C2H2_type"/>
</dbReference>
<dbReference type="Proteomes" id="UP000694867">
    <property type="component" value="Unplaced"/>
</dbReference>
<evidence type="ECO:0000256" key="6">
    <source>
        <dbReference type="ARBA" id="ARBA00023015"/>
    </source>
</evidence>
<gene>
    <name evidence="13" type="primary">LOC100901355</name>
</gene>
<feature type="region of interest" description="Disordered" evidence="10">
    <location>
        <begin position="41"/>
        <end position="68"/>
    </location>
</feature>
<keyword evidence="3" id="KW-0677">Repeat</keyword>
<feature type="domain" description="C2H2-type" evidence="11">
    <location>
        <begin position="319"/>
        <end position="347"/>
    </location>
</feature>
<dbReference type="PANTHER" id="PTHR23235:SF161">
    <property type="entry name" value="C2H2-TYPE DOMAIN-CONTAINING PROTEIN"/>
    <property type="match status" value="1"/>
</dbReference>
<dbReference type="FunFam" id="3.30.160.60:FF:000303">
    <property type="entry name" value="Zinc finger protein 41"/>
    <property type="match status" value="1"/>
</dbReference>
<keyword evidence="5" id="KW-0862">Zinc</keyword>
<dbReference type="GO" id="GO:0000981">
    <property type="term" value="F:DNA-binding transcription factor activity, RNA polymerase II-specific"/>
    <property type="evidence" value="ECO:0007669"/>
    <property type="project" value="TreeGrafter"/>
</dbReference>
<dbReference type="GO" id="GO:0008270">
    <property type="term" value="F:zinc ion binding"/>
    <property type="evidence" value="ECO:0007669"/>
    <property type="project" value="UniProtKB-KW"/>
</dbReference>
<feature type="compositionally biased region" description="Low complexity" evidence="10">
    <location>
        <begin position="347"/>
        <end position="367"/>
    </location>
</feature>
<feature type="region of interest" description="Disordered" evidence="10">
    <location>
        <begin position="450"/>
        <end position="474"/>
    </location>
</feature>
<feature type="compositionally biased region" description="Polar residues" evidence="10">
    <location>
        <begin position="206"/>
        <end position="219"/>
    </location>
</feature>
<evidence type="ECO:0000313" key="12">
    <source>
        <dbReference type="Proteomes" id="UP000694867"/>
    </source>
</evidence>
<dbReference type="GO" id="GO:0005634">
    <property type="term" value="C:nucleus"/>
    <property type="evidence" value="ECO:0007669"/>
    <property type="project" value="UniProtKB-SubCell"/>
</dbReference>
<feature type="region of interest" description="Disordered" evidence="10">
    <location>
        <begin position="337"/>
        <end position="367"/>
    </location>
</feature>
<evidence type="ECO:0000256" key="10">
    <source>
        <dbReference type="SAM" id="MobiDB-lite"/>
    </source>
</evidence>
<feature type="domain" description="C2H2-type" evidence="11">
    <location>
        <begin position="395"/>
        <end position="422"/>
    </location>
</feature>
<evidence type="ECO:0000256" key="1">
    <source>
        <dbReference type="ARBA" id="ARBA00004123"/>
    </source>
</evidence>
<feature type="region of interest" description="Disordered" evidence="10">
    <location>
        <begin position="100"/>
        <end position="160"/>
    </location>
</feature>